<dbReference type="CDD" id="cd11614">
    <property type="entry name" value="SAF_CpaB_FlgA_like"/>
    <property type="match status" value="1"/>
</dbReference>
<feature type="domain" description="SAF" evidence="5">
    <location>
        <begin position="101"/>
        <end position="163"/>
    </location>
</feature>
<dbReference type="RefSeq" id="WP_140944084.1">
    <property type="nucleotide sequence ID" value="NZ_FAOO01000002.1"/>
</dbReference>
<comment type="function">
    <text evidence="4">Involved in the assembly process of the P-ring formation. It may associate with FlgF on the rod constituting a structure essential for the P-ring assembly or may act as a modulator protein for the P-ring assembly.</text>
</comment>
<keyword evidence="6" id="KW-0969">Cilium</keyword>
<dbReference type="GO" id="GO:0042597">
    <property type="term" value="C:periplasmic space"/>
    <property type="evidence" value="ECO:0007669"/>
    <property type="project" value="UniProtKB-SubCell"/>
</dbReference>
<evidence type="ECO:0000256" key="3">
    <source>
        <dbReference type="ARBA" id="ARBA00022764"/>
    </source>
</evidence>
<dbReference type="InterPro" id="IPR039246">
    <property type="entry name" value="Flagellar_FlgA"/>
</dbReference>
<keyword evidence="2" id="KW-0732">Signal</keyword>
<evidence type="ECO:0000259" key="5">
    <source>
        <dbReference type="SMART" id="SM00858"/>
    </source>
</evidence>
<evidence type="ECO:0000313" key="6">
    <source>
        <dbReference type="EMBL" id="CUU01547.1"/>
    </source>
</evidence>
<dbReference type="PANTHER" id="PTHR36307">
    <property type="entry name" value="FLAGELLA BASAL BODY P-RING FORMATION PROTEIN FLGA"/>
    <property type="match status" value="1"/>
</dbReference>
<name>A0A0S4MSN3_9BACT</name>
<evidence type="ECO:0000256" key="2">
    <source>
        <dbReference type="ARBA" id="ARBA00022729"/>
    </source>
</evidence>
<protein>
    <recommendedName>
        <fullName evidence="4">Flagella basal body P-ring formation protein FlgA</fullName>
    </recommendedName>
</protein>
<keyword evidence="7" id="KW-1185">Reference proteome</keyword>
<dbReference type="Gene3D" id="2.30.30.760">
    <property type="match status" value="1"/>
</dbReference>
<keyword evidence="6" id="KW-0282">Flagellum</keyword>
<dbReference type="GO" id="GO:0044780">
    <property type="term" value="P:bacterial-type flagellum assembly"/>
    <property type="evidence" value="ECO:0007669"/>
    <property type="project" value="InterPro"/>
</dbReference>
<sequence length="228" mass="26333">MIYFLFQIALLQAVLTRCDVEALKSEIVKFLNQRFAYDKIEFVVEIKSDVRRFLKCDSCRFEIVQKNIIKPRLYQTFKVRSYTKDSLCEDFTVQTFIRTFEDVLIAKRDLKRGEIVDENMFTVERVETTFLRGDLIKDKRDVLGKRLKKFLREGEIAFESYFEDLPIVVSGEKVKILAIVGNVKVETEGIAKGSGRLNDNVRVLNISSGKLIFGRVIGRGVVAVEIEN</sequence>
<dbReference type="STRING" id="1643428.GCA_001442855_00266"/>
<dbReference type="OrthoDB" id="9812928at2"/>
<reference evidence="7" key="1">
    <citation type="submission" date="2015-11" db="EMBL/GenBank/DDBJ databases">
        <authorList>
            <person name="Varghese N."/>
        </authorList>
    </citation>
    <scope>NUCLEOTIDE SEQUENCE [LARGE SCALE GENOMIC DNA]</scope>
</reference>
<dbReference type="PANTHER" id="PTHR36307:SF1">
    <property type="entry name" value="FLAGELLA BASAL BODY P-RING FORMATION PROTEIN FLGA"/>
    <property type="match status" value="1"/>
</dbReference>
<dbReference type="InterPro" id="IPR017585">
    <property type="entry name" value="SAF_FlgA"/>
</dbReference>
<comment type="subcellular location">
    <subcellularLocation>
        <location evidence="1 4">Periplasm</location>
    </subcellularLocation>
</comment>
<evidence type="ECO:0000313" key="7">
    <source>
        <dbReference type="Proteomes" id="UP000320623"/>
    </source>
</evidence>
<dbReference type="InterPro" id="IPR013974">
    <property type="entry name" value="SAF"/>
</dbReference>
<comment type="similarity">
    <text evidence="4">Belongs to the FlgA family.</text>
</comment>
<accession>A0A0S4MSN3</accession>
<evidence type="ECO:0000256" key="1">
    <source>
        <dbReference type="ARBA" id="ARBA00004418"/>
    </source>
</evidence>
<dbReference type="Gene3D" id="3.90.1210.10">
    <property type="entry name" value="Antifreeze-like/N-acetylneuraminic acid synthase C-terminal domain"/>
    <property type="match status" value="1"/>
</dbReference>
<dbReference type="Pfam" id="PF13144">
    <property type="entry name" value="ChapFlgA"/>
    <property type="match status" value="1"/>
</dbReference>
<dbReference type="Proteomes" id="UP000320623">
    <property type="component" value="Unassembled WGS sequence"/>
</dbReference>
<keyword evidence="4" id="KW-1005">Bacterial flagellum biogenesis</keyword>
<dbReference type="EMBL" id="FAOO01000002">
    <property type="protein sequence ID" value="CUU01547.1"/>
    <property type="molecule type" value="Genomic_DNA"/>
</dbReference>
<keyword evidence="3 4" id="KW-0574">Periplasm</keyword>
<gene>
    <name evidence="6" type="ORF">JGI1_00279</name>
</gene>
<proteinExistence type="inferred from homology"/>
<organism evidence="6 7">
    <name type="scientific">Candidatus Thermokryptus mobilis</name>
    <dbReference type="NCBI Taxonomy" id="1643428"/>
    <lineage>
        <taxon>Bacteria</taxon>
        <taxon>Pseudomonadati</taxon>
        <taxon>Candidatus Kryptoniota</taxon>
        <taxon>Candidatus Thermokryptus</taxon>
    </lineage>
</organism>
<dbReference type="NCBIfam" id="TIGR03170">
    <property type="entry name" value="flgA_cterm"/>
    <property type="match status" value="1"/>
</dbReference>
<keyword evidence="6" id="KW-0966">Cell projection</keyword>
<evidence type="ECO:0000256" key="4">
    <source>
        <dbReference type="RuleBase" id="RU362063"/>
    </source>
</evidence>
<dbReference type="AlphaFoldDB" id="A0A0S4MSN3"/>
<dbReference type="SMART" id="SM00858">
    <property type="entry name" value="SAF"/>
    <property type="match status" value="1"/>
</dbReference>